<feature type="compositionally biased region" description="Acidic residues" evidence="1">
    <location>
        <begin position="48"/>
        <end position="57"/>
    </location>
</feature>
<evidence type="ECO:0000313" key="2">
    <source>
        <dbReference type="EMBL" id="KAK1124193.1"/>
    </source>
</evidence>
<feature type="compositionally biased region" description="Low complexity" evidence="1">
    <location>
        <begin position="20"/>
        <end position="38"/>
    </location>
</feature>
<reference evidence="2" key="1">
    <citation type="submission" date="2021-10" db="EMBL/GenBank/DDBJ databases">
        <title>Melipona bicolor Genome sequencing and assembly.</title>
        <authorList>
            <person name="Araujo N.S."/>
            <person name="Arias M.C."/>
        </authorList>
    </citation>
    <scope>NUCLEOTIDE SEQUENCE</scope>
    <source>
        <strain evidence="2">USP_2M_L1-L4_2017</strain>
        <tissue evidence="2">Whole body</tissue>
    </source>
</reference>
<sequence length="57" mass="6330">MTLTRAVDRARASFRAGLSRTGVVGPPRVRNRPRTTTNLPHRLADGTILDEDASENW</sequence>
<dbReference type="Proteomes" id="UP001177670">
    <property type="component" value="Unassembled WGS sequence"/>
</dbReference>
<evidence type="ECO:0000313" key="3">
    <source>
        <dbReference type="Proteomes" id="UP001177670"/>
    </source>
</evidence>
<dbReference type="EMBL" id="JAHYIQ010000018">
    <property type="protein sequence ID" value="KAK1124193.1"/>
    <property type="molecule type" value="Genomic_DNA"/>
</dbReference>
<gene>
    <name evidence="2" type="ORF">K0M31_006568</name>
</gene>
<feature type="region of interest" description="Disordered" evidence="1">
    <location>
        <begin position="18"/>
        <end position="57"/>
    </location>
</feature>
<comment type="caution">
    <text evidence="2">The sequence shown here is derived from an EMBL/GenBank/DDBJ whole genome shotgun (WGS) entry which is preliminary data.</text>
</comment>
<keyword evidence="3" id="KW-1185">Reference proteome</keyword>
<dbReference type="AlphaFoldDB" id="A0AA40FS50"/>
<accession>A0AA40FS50</accession>
<proteinExistence type="predicted"/>
<protein>
    <submittedName>
        <fullName evidence="2">Uncharacterized protein</fullName>
    </submittedName>
</protein>
<evidence type="ECO:0000256" key="1">
    <source>
        <dbReference type="SAM" id="MobiDB-lite"/>
    </source>
</evidence>
<organism evidence="2 3">
    <name type="scientific">Melipona bicolor</name>
    <dbReference type="NCBI Taxonomy" id="60889"/>
    <lineage>
        <taxon>Eukaryota</taxon>
        <taxon>Metazoa</taxon>
        <taxon>Ecdysozoa</taxon>
        <taxon>Arthropoda</taxon>
        <taxon>Hexapoda</taxon>
        <taxon>Insecta</taxon>
        <taxon>Pterygota</taxon>
        <taxon>Neoptera</taxon>
        <taxon>Endopterygota</taxon>
        <taxon>Hymenoptera</taxon>
        <taxon>Apocrita</taxon>
        <taxon>Aculeata</taxon>
        <taxon>Apoidea</taxon>
        <taxon>Anthophila</taxon>
        <taxon>Apidae</taxon>
        <taxon>Melipona</taxon>
    </lineage>
</organism>
<name>A0AA40FS50_9HYME</name>